<keyword evidence="1" id="KW-0677">Repeat</keyword>
<proteinExistence type="predicted"/>
<dbReference type="GeneID" id="27721038"/>
<evidence type="ECO:0000313" key="4">
    <source>
        <dbReference type="Proteomes" id="UP000028545"/>
    </source>
</evidence>
<feature type="domain" description="Nephrocystin 3-like N-terminal" evidence="2">
    <location>
        <begin position="54"/>
        <end position="99"/>
    </location>
</feature>
<dbReference type="EMBL" id="JOWA01000077">
    <property type="protein sequence ID" value="KEZ45612.1"/>
    <property type="molecule type" value="Genomic_DNA"/>
</dbReference>
<evidence type="ECO:0000259" key="2">
    <source>
        <dbReference type="Pfam" id="PF24883"/>
    </source>
</evidence>
<name>A0A084GE50_PSEDA</name>
<dbReference type="RefSeq" id="XP_016645411.1">
    <property type="nucleotide sequence ID" value="XM_016785114.1"/>
</dbReference>
<dbReference type="AlphaFoldDB" id="A0A084GE50"/>
<reference evidence="3 4" key="1">
    <citation type="journal article" date="2014" name="Genome Announc.">
        <title>Draft genome sequence of the pathogenic fungus Scedosporium apiospermum.</title>
        <authorList>
            <person name="Vandeputte P."/>
            <person name="Ghamrawi S."/>
            <person name="Rechenmann M."/>
            <person name="Iltis A."/>
            <person name="Giraud S."/>
            <person name="Fleury M."/>
            <person name="Thornton C."/>
            <person name="Delhaes L."/>
            <person name="Meyer W."/>
            <person name="Papon N."/>
            <person name="Bouchara J.P."/>
        </authorList>
    </citation>
    <scope>NUCLEOTIDE SEQUENCE [LARGE SCALE GENOMIC DNA]</scope>
    <source>
        <strain evidence="3 4">IHEM 14462</strain>
    </source>
</reference>
<evidence type="ECO:0000313" key="3">
    <source>
        <dbReference type="EMBL" id="KEZ45612.1"/>
    </source>
</evidence>
<organism evidence="3 4">
    <name type="scientific">Pseudallescheria apiosperma</name>
    <name type="common">Scedosporium apiospermum</name>
    <dbReference type="NCBI Taxonomy" id="563466"/>
    <lineage>
        <taxon>Eukaryota</taxon>
        <taxon>Fungi</taxon>
        <taxon>Dikarya</taxon>
        <taxon>Ascomycota</taxon>
        <taxon>Pezizomycotina</taxon>
        <taxon>Sordariomycetes</taxon>
        <taxon>Hypocreomycetidae</taxon>
        <taxon>Microascales</taxon>
        <taxon>Microascaceae</taxon>
        <taxon>Scedosporium</taxon>
    </lineage>
</organism>
<keyword evidence="4" id="KW-1185">Reference proteome</keyword>
<dbReference type="KEGG" id="sapo:SAPIO_CDS1966"/>
<dbReference type="HOGENOM" id="CLU_1016173_0_0_1"/>
<dbReference type="VEuPathDB" id="FungiDB:SAPIO_CDS1966"/>
<dbReference type="Proteomes" id="UP000028545">
    <property type="component" value="Unassembled WGS sequence"/>
</dbReference>
<dbReference type="OrthoDB" id="5073671at2759"/>
<gene>
    <name evidence="3" type="ORF">SAPIO_CDS1966</name>
</gene>
<protein>
    <recommendedName>
        <fullName evidence="2">Nephrocystin 3-like N-terminal domain-containing protein</fullName>
    </recommendedName>
</protein>
<accession>A0A084GE50</accession>
<sequence length="274" mass="30823">MLAVGFNKMQQELQVVLDNQDESKVRAILSPIDALSFGRQIQKFKEKLDEGYPGTCSWSLSNKDITQWFDRPGEVLLWIYALHGVGKSVTCAYVIENLVPIGSVNDATVKRALRRILQAKTKKRRQNNPPRIFLEAMVGANLGFKSGGLIDDRPGIILHNGTSAQSPVVAAVCYESVESLSFVDFDIQSIILPPKLPNQSGGPIRKDLAESRMLRRMTPDKNIALRFSVEVTEKARREEFEWRKCRQNGLTGPTVKLADQIHKVTEEEEPGRRH</sequence>
<dbReference type="Pfam" id="PF24883">
    <property type="entry name" value="NPHP3_N"/>
    <property type="match status" value="1"/>
</dbReference>
<dbReference type="InterPro" id="IPR056884">
    <property type="entry name" value="NPHP3-like_N"/>
</dbReference>
<evidence type="ECO:0000256" key="1">
    <source>
        <dbReference type="ARBA" id="ARBA00022737"/>
    </source>
</evidence>
<comment type="caution">
    <text evidence="3">The sequence shown here is derived from an EMBL/GenBank/DDBJ whole genome shotgun (WGS) entry which is preliminary data.</text>
</comment>